<dbReference type="Proteomes" id="UP001524547">
    <property type="component" value="Unassembled WGS sequence"/>
</dbReference>
<organism evidence="1 2">
    <name type="scientific">Rhizosaccharibacter radicis</name>
    <dbReference type="NCBI Taxonomy" id="2782605"/>
    <lineage>
        <taxon>Bacteria</taxon>
        <taxon>Pseudomonadati</taxon>
        <taxon>Pseudomonadota</taxon>
        <taxon>Alphaproteobacteria</taxon>
        <taxon>Acetobacterales</taxon>
        <taxon>Acetobacteraceae</taxon>
        <taxon>Rhizosaccharibacter</taxon>
    </lineage>
</organism>
<protein>
    <submittedName>
        <fullName evidence="1">Uncharacterized protein</fullName>
    </submittedName>
</protein>
<keyword evidence="2" id="KW-1185">Reference proteome</keyword>
<reference evidence="1 2" key="1">
    <citation type="submission" date="2022-06" db="EMBL/GenBank/DDBJ databases">
        <title>Rhizosaccharibacter gen. nov. sp. nov. KSS12, endophytic bacteria isolated from sugarcane.</title>
        <authorList>
            <person name="Pitiwittayakul N."/>
        </authorList>
    </citation>
    <scope>NUCLEOTIDE SEQUENCE [LARGE SCALE GENOMIC DNA]</scope>
    <source>
        <strain evidence="1 2">KSS12</strain>
    </source>
</reference>
<sequence>MAIVPTTRVPCFICGDAAALAGETPGHIDYDCARCGRLRITGRAFHIFPPKAMATFDRLWLSRKVREIPTTRRNGIRRLVEERWLHHWRLVTLLKADHGLSDAEAEAAIARHPGVDITGEALLALVALDLSETRH</sequence>
<dbReference type="RefSeq" id="WP_422919450.1">
    <property type="nucleotide sequence ID" value="NZ_JAMZEJ010000004.1"/>
</dbReference>
<evidence type="ECO:0000313" key="1">
    <source>
        <dbReference type="EMBL" id="MCQ8240709.1"/>
    </source>
</evidence>
<proteinExistence type="predicted"/>
<comment type="caution">
    <text evidence="1">The sequence shown here is derived from an EMBL/GenBank/DDBJ whole genome shotgun (WGS) entry which is preliminary data.</text>
</comment>
<evidence type="ECO:0000313" key="2">
    <source>
        <dbReference type="Proteomes" id="UP001524547"/>
    </source>
</evidence>
<name>A0ABT1VWJ2_9PROT</name>
<gene>
    <name evidence="1" type="ORF">NFI88_07615</name>
</gene>
<dbReference type="EMBL" id="JAMZEJ010000004">
    <property type="protein sequence ID" value="MCQ8240709.1"/>
    <property type="molecule type" value="Genomic_DNA"/>
</dbReference>
<accession>A0ABT1VWJ2</accession>